<evidence type="ECO:0000313" key="3">
    <source>
        <dbReference type="Proteomes" id="UP000183926"/>
    </source>
</evidence>
<name>A0A1I7FYY6_9PROT</name>
<evidence type="ECO:0000313" key="2">
    <source>
        <dbReference type="EMBL" id="SFU41408.1"/>
    </source>
</evidence>
<gene>
    <name evidence="2" type="ORF">SAMN05216339_10297</name>
</gene>
<protein>
    <recommendedName>
        <fullName evidence="4">Lipoprotein</fullName>
    </recommendedName>
</protein>
<feature type="compositionally biased region" description="Basic and acidic residues" evidence="1">
    <location>
        <begin position="36"/>
        <end position="49"/>
    </location>
</feature>
<dbReference type="RefSeq" id="WP_177217826.1">
    <property type="nucleotide sequence ID" value="NZ_FPBL01000002.1"/>
</dbReference>
<evidence type="ECO:0000256" key="1">
    <source>
        <dbReference type="SAM" id="MobiDB-lite"/>
    </source>
</evidence>
<dbReference type="AlphaFoldDB" id="A0A1I7FYY6"/>
<reference evidence="2 3" key="1">
    <citation type="submission" date="2016-10" db="EMBL/GenBank/DDBJ databases">
        <authorList>
            <person name="de Groot N.N."/>
        </authorList>
    </citation>
    <scope>NUCLEOTIDE SEQUENCE [LARGE SCALE GENOMIC DNA]</scope>
    <source>
        <strain evidence="2 3">Nm24</strain>
    </source>
</reference>
<dbReference type="PROSITE" id="PS51257">
    <property type="entry name" value="PROKAR_LIPOPROTEIN"/>
    <property type="match status" value="1"/>
</dbReference>
<proteinExistence type="predicted"/>
<organism evidence="2 3">
    <name type="scientific">Nitrosomonas eutropha</name>
    <dbReference type="NCBI Taxonomy" id="916"/>
    <lineage>
        <taxon>Bacteria</taxon>
        <taxon>Pseudomonadati</taxon>
        <taxon>Pseudomonadota</taxon>
        <taxon>Betaproteobacteria</taxon>
        <taxon>Nitrosomonadales</taxon>
        <taxon>Nitrosomonadaceae</taxon>
        <taxon>Nitrosomonas</taxon>
    </lineage>
</organism>
<dbReference type="EMBL" id="FPBL01000002">
    <property type="protein sequence ID" value="SFU41408.1"/>
    <property type="molecule type" value="Genomic_DNA"/>
</dbReference>
<sequence length="55" mass="6177">MKRVLTVTTLLITLITLTGCLIDTDRPGSNPPSMMMERDSMPDKVDQRIEQANTK</sequence>
<evidence type="ECO:0008006" key="4">
    <source>
        <dbReference type="Google" id="ProtNLM"/>
    </source>
</evidence>
<feature type="region of interest" description="Disordered" evidence="1">
    <location>
        <begin position="23"/>
        <end position="55"/>
    </location>
</feature>
<dbReference type="Proteomes" id="UP000183926">
    <property type="component" value="Unassembled WGS sequence"/>
</dbReference>
<accession>A0A1I7FYY6</accession>